<dbReference type="PIRSF" id="PIRSF005572">
    <property type="entry name" value="NifS"/>
    <property type="match status" value="1"/>
</dbReference>
<dbReference type="InterPro" id="IPR016454">
    <property type="entry name" value="Cysteine_dSase"/>
</dbReference>
<dbReference type="InterPro" id="IPR015422">
    <property type="entry name" value="PyrdxlP-dep_Trfase_small"/>
</dbReference>
<evidence type="ECO:0000256" key="3">
    <source>
        <dbReference type="ARBA" id="ARBA00012239"/>
    </source>
</evidence>
<dbReference type="NCBIfam" id="TIGR01979">
    <property type="entry name" value="sufS"/>
    <property type="match status" value="1"/>
</dbReference>
<dbReference type="EC" id="2.8.1.7" evidence="3"/>
<dbReference type="InterPro" id="IPR020578">
    <property type="entry name" value="Aminotrans_V_PyrdxlP_BS"/>
</dbReference>
<keyword evidence="4" id="KW-0808">Transferase</keyword>
<dbReference type="InterPro" id="IPR015424">
    <property type="entry name" value="PyrdxlP-dep_Trfase"/>
</dbReference>
<dbReference type="Gene3D" id="3.40.640.10">
    <property type="entry name" value="Type I PLP-dependent aspartate aminotransferase-like (Major domain)"/>
    <property type="match status" value="1"/>
</dbReference>
<dbReference type="Gene3D" id="3.90.1150.10">
    <property type="entry name" value="Aspartate Aminotransferase, domain 1"/>
    <property type="match status" value="1"/>
</dbReference>
<reference evidence="8" key="1">
    <citation type="submission" date="2018-05" db="EMBL/GenBank/DDBJ databases">
        <authorList>
            <person name="Lanie J.A."/>
            <person name="Ng W.-L."/>
            <person name="Kazmierczak K.M."/>
            <person name="Andrzejewski T.M."/>
            <person name="Davidsen T.M."/>
            <person name="Wayne K.J."/>
            <person name="Tettelin H."/>
            <person name="Glass J.I."/>
            <person name="Rusch D."/>
            <person name="Podicherti R."/>
            <person name="Tsui H.-C.T."/>
            <person name="Winkler M.E."/>
        </authorList>
    </citation>
    <scope>NUCLEOTIDE SEQUENCE</scope>
</reference>
<proteinExistence type="inferred from homology"/>
<dbReference type="GO" id="GO:0031071">
    <property type="term" value="F:cysteine desulfurase activity"/>
    <property type="evidence" value="ECO:0007669"/>
    <property type="project" value="UniProtKB-EC"/>
</dbReference>
<dbReference type="PROSITE" id="PS00595">
    <property type="entry name" value="AA_TRANSFER_CLASS_5"/>
    <property type="match status" value="1"/>
</dbReference>
<evidence type="ECO:0000256" key="6">
    <source>
        <dbReference type="ARBA" id="ARBA00050776"/>
    </source>
</evidence>
<sequence>MRADIPALHQKIWGKPLAYLDNAASSQRPQFVIDAVNNHEKRNHANIHRGVHKLSQRATNAYEGAREKVRDFINADNSREIIFTRGTTESINLVAHSLGLSQLKSGDEVLISWMEHHSNIVPWQLICERTGANLRTIPITDRGELDLEAFNQLLSERTKIVAIVHVSNALGTINPVKEIIDKAHSKGAMVLLDGAQAVAHMRIDVQELDCDFYAFSGHKMFAPTGIGVLYGKKVLLEDMPPYQGGGEMILTVTFKKTTYNTLPYKFEAGTPHISGAIGLGAAIDYLSRIDFNAIAKHEHDLLEYATSQLSDLPGSRIIGNAHKKTGVLSFILGDIHAHDLGTILDQEGVAVRTGHHCTMPIMEFFSVPATARASFAFYNNRNDVDQFIGGLRTTLEIFS</sequence>
<evidence type="ECO:0000256" key="4">
    <source>
        <dbReference type="ARBA" id="ARBA00022679"/>
    </source>
</evidence>
<name>A0A381VIM7_9ZZZZ</name>
<protein>
    <recommendedName>
        <fullName evidence="3">cysteine desulfurase</fullName>
        <ecNumber evidence="3">2.8.1.7</ecNumber>
    </recommendedName>
</protein>
<evidence type="ECO:0000259" key="7">
    <source>
        <dbReference type="Pfam" id="PF00266"/>
    </source>
</evidence>
<organism evidence="8">
    <name type="scientific">marine metagenome</name>
    <dbReference type="NCBI Taxonomy" id="408172"/>
    <lineage>
        <taxon>unclassified sequences</taxon>
        <taxon>metagenomes</taxon>
        <taxon>ecological metagenomes</taxon>
    </lineage>
</organism>
<dbReference type="GO" id="GO:0006534">
    <property type="term" value="P:cysteine metabolic process"/>
    <property type="evidence" value="ECO:0007669"/>
    <property type="project" value="InterPro"/>
</dbReference>
<evidence type="ECO:0000313" key="8">
    <source>
        <dbReference type="EMBL" id="SVA39323.1"/>
    </source>
</evidence>
<accession>A0A381VIM7</accession>
<dbReference type="SUPFAM" id="SSF53383">
    <property type="entry name" value="PLP-dependent transferases"/>
    <property type="match status" value="1"/>
</dbReference>
<comment type="catalytic activity">
    <reaction evidence="6">
        <text>(sulfur carrier)-H + L-cysteine = (sulfur carrier)-SH + L-alanine</text>
        <dbReference type="Rhea" id="RHEA:43892"/>
        <dbReference type="Rhea" id="RHEA-COMP:14737"/>
        <dbReference type="Rhea" id="RHEA-COMP:14739"/>
        <dbReference type="ChEBI" id="CHEBI:29917"/>
        <dbReference type="ChEBI" id="CHEBI:35235"/>
        <dbReference type="ChEBI" id="CHEBI:57972"/>
        <dbReference type="ChEBI" id="CHEBI:64428"/>
        <dbReference type="EC" id="2.8.1.7"/>
    </reaction>
</comment>
<dbReference type="InterPro" id="IPR000192">
    <property type="entry name" value="Aminotrans_V_dom"/>
</dbReference>
<dbReference type="InterPro" id="IPR015421">
    <property type="entry name" value="PyrdxlP-dep_Trfase_major"/>
</dbReference>
<dbReference type="Pfam" id="PF00266">
    <property type="entry name" value="Aminotran_5"/>
    <property type="match status" value="1"/>
</dbReference>
<dbReference type="PANTHER" id="PTHR43586:SF8">
    <property type="entry name" value="CYSTEINE DESULFURASE 1, CHLOROPLASTIC"/>
    <property type="match status" value="1"/>
</dbReference>
<feature type="domain" description="Aminotransferase class V" evidence="7">
    <location>
        <begin position="19"/>
        <end position="387"/>
    </location>
</feature>
<dbReference type="GO" id="GO:0030170">
    <property type="term" value="F:pyridoxal phosphate binding"/>
    <property type="evidence" value="ECO:0007669"/>
    <property type="project" value="InterPro"/>
</dbReference>
<comment type="cofactor">
    <cofactor evidence="1">
        <name>pyridoxal 5'-phosphate</name>
        <dbReference type="ChEBI" id="CHEBI:597326"/>
    </cofactor>
</comment>
<gene>
    <name evidence="8" type="ORF">METZ01_LOCUS92177</name>
</gene>
<dbReference type="CDD" id="cd06453">
    <property type="entry name" value="SufS_like"/>
    <property type="match status" value="1"/>
</dbReference>
<evidence type="ECO:0000256" key="5">
    <source>
        <dbReference type="ARBA" id="ARBA00022898"/>
    </source>
</evidence>
<dbReference type="InterPro" id="IPR010970">
    <property type="entry name" value="Cys_dSase_SufS"/>
</dbReference>
<dbReference type="AlphaFoldDB" id="A0A381VIM7"/>
<dbReference type="EMBL" id="UINC01008745">
    <property type="protein sequence ID" value="SVA39323.1"/>
    <property type="molecule type" value="Genomic_DNA"/>
</dbReference>
<comment type="similarity">
    <text evidence="2">Belongs to the class-V pyridoxal-phosphate-dependent aminotransferase family. Csd subfamily.</text>
</comment>
<evidence type="ECO:0000256" key="1">
    <source>
        <dbReference type="ARBA" id="ARBA00001933"/>
    </source>
</evidence>
<keyword evidence="5" id="KW-0663">Pyridoxal phosphate</keyword>
<evidence type="ECO:0000256" key="2">
    <source>
        <dbReference type="ARBA" id="ARBA00010447"/>
    </source>
</evidence>
<dbReference type="PANTHER" id="PTHR43586">
    <property type="entry name" value="CYSTEINE DESULFURASE"/>
    <property type="match status" value="1"/>
</dbReference>